<protein>
    <submittedName>
        <fullName evidence="2">Uncharacterized protein</fullName>
    </submittedName>
</protein>
<feature type="chain" id="PRO_5040739951" evidence="1">
    <location>
        <begin position="31"/>
        <end position="123"/>
    </location>
</feature>
<name>A0A9W3K4B4_BURCE</name>
<dbReference type="KEGG" id="bct:GEM_4229"/>
<organism evidence="2 3">
    <name type="scientific">Burkholderia cepacia GG4</name>
    <dbReference type="NCBI Taxonomy" id="1009846"/>
    <lineage>
        <taxon>Bacteria</taxon>
        <taxon>Pseudomonadati</taxon>
        <taxon>Pseudomonadota</taxon>
        <taxon>Betaproteobacteria</taxon>
        <taxon>Burkholderiales</taxon>
        <taxon>Burkholderiaceae</taxon>
        <taxon>Burkholderia</taxon>
        <taxon>Burkholderia cepacia complex</taxon>
    </lineage>
</organism>
<accession>A0A9W3K4B4</accession>
<evidence type="ECO:0000313" key="3">
    <source>
        <dbReference type="Proteomes" id="UP000032866"/>
    </source>
</evidence>
<feature type="signal peptide" evidence="1">
    <location>
        <begin position="1"/>
        <end position="30"/>
    </location>
</feature>
<sequence length="123" mass="13072">MHARKLILVAVVAALSAGPVSTMLISPAYAATVAKLGDLSAFRSIVTDTRKLVDAGNLAGAKTRIKDLETKWDDAEPSLKPRSAADWHVIDKAIDRALAALRADKPDAAACRQSLDELLALLK</sequence>
<gene>
    <name evidence="2" type="ORF">GEM_4229</name>
</gene>
<evidence type="ECO:0000313" key="2">
    <source>
        <dbReference type="EMBL" id="AFQ50619.1"/>
    </source>
</evidence>
<dbReference type="AlphaFoldDB" id="A0A9W3K4B4"/>
<evidence type="ECO:0000256" key="1">
    <source>
        <dbReference type="SAM" id="SignalP"/>
    </source>
</evidence>
<proteinExistence type="predicted"/>
<dbReference type="Proteomes" id="UP000032866">
    <property type="component" value="Chromosome 2"/>
</dbReference>
<reference evidence="2 3" key="1">
    <citation type="journal article" date="2012" name="J. Bacteriol.">
        <title>Complete Genome Sequence of Burkholderia sp. Strain GG4, a Betaproteobacterium That Reduces 3-Oxo-N-Acylhomoserine Lactones and Produces Different N-Acylhomoserine Lactones.</title>
        <authorList>
            <person name="Hong K.W."/>
            <person name="Koh C.L."/>
            <person name="Sam C.K."/>
            <person name="Yin W.F."/>
            <person name="Chan K.G."/>
        </authorList>
    </citation>
    <scope>NUCLEOTIDE SEQUENCE [LARGE SCALE GENOMIC DNA]</scope>
    <source>
        <strain evidence="2 3">GG4</strain>
    </source>
</reference>
<dbReference type="RefSeq" id="WP_014899387.1">
    <property type="nucleotide sequence ID" value="NC_018514.1"/>
</dbReference>
<keyword evidence="1" id="KW-0732">Signal</keyword>
<dbReference type="EMBL" id="CP003775">
    <property type="protein sequence ID" value="AFQ50619.1"/>
    <property type="molecule type" value="Genomic_DNA"/>
</dbReference>